<dbReference type="Proteomes" id="UP000603506">
    <property type="component" value="Unassembled WGS sequence"/>
</dbReference>
<protein>
    <submittedName>
        <fullName evidence="1">Carboxypeptidase-like regulatory domain-containing protein</fullName>
    </submittedName>
</protein>
<dbReference type="EMBL" id="JAEUAH010000021">
    <property type="protein sequence ID" value="MBM0651533.1"/>
    <property type="molecule type" value="Genomic_DNA"/>
</dbReference>
<evidence type="ECO:0000313" key="2">
    <source>
        <dbReference type="Proteomes" id="UP000603506"/>
    </source>
</evidence>
<dbReference type="Gene3D" id="2.60.40.1120">
    <property type="entry name" value="Carboxypeptidase-like, regulatory domain"/>
    <property type="match status" value="1"/>
</dbReference>
<proteinExistence type="predicted"/>
<reference evidence="1 2" key="1">
    <citation type="submission" date="2021-01" db="EMBL/GenBank/DDBJ databases">
        <title>Evidence that Capnocytophaga endodontalis is a later homotypic synonym for Capnocytophaga genospecies AHN8471, and request for opinion on proposed recognition of strain AHN8471 as type strain of the species.</title>
        <authorList>
            <person name="Nicholson A.C."/>
            <person name="Hopper C.L."/>
            <person name="Gulvik C.A."/>
            <person name="Mcquiston J.R."/>
            <person name="Lau E.F."/>
        </authorList>
    </citation>
    <scope>NUCLEOTIDE SEQUENCE [LARGE SCALE GENOMIC DNA]</scope>
    <source>
        <strain evidence="1 2">AHN9576</strain>
    </source>
</reference>
<gene>
    <name evidence="1" type="ORF">JNB19_12355</name>
</gene>
<dbReference type="Pfam" id="PF13715">
    <property type="entry name" value="CarbopepD_reg_2"/>
    <property type="match status" value="1"/>
</dbReference>
<accession>A0ABS1YYQ4</accession>
<keyword evidence="2" id="KW-1185">Reference proteome</keyword>
<sequence>MKKIFIILIYIIMLSCNIYNSKKEFYTGYVYDFDTEKPLQNVKVIELESNHETTTNEKGYFSMKKLENVSSSLIFEKEGYKKDTIRSIQIQNGEQQQEVFKGKIIYISKLKEN</sequence>
<dbReference type="PROSITE" id="PS51257">
    <property type="entry name" value="PROKAR_LIPOPROTEIN"/>
    <property type="match status" value="1"/>
</dbReference>
<name>A0ABS1YYQ4_9FLAO</name>
<dbReference type="InterPro" id="IPR008969">
    <property type="entry name" value="CarboxyPept-like_regulatory"/>
</dbReference>
<organism evidence="1 2">
    <name type="scientific">Capnocytophaga genosp. AHN8471</name>
    <dbReference type="NCBI Taxonomy" id="327574"/>
    <lineage>
        <taxon>Bacteria</taxon>
        <taxon>Pseudomonadati</taxon>
        <taxon>Bacteroidota</taxon>
        <taxon>Flavobacteriia</taxon>
        <taxon>Flavobacteriales</taxon>
        <taxon>Flavobacteriaceae</taxon>
        <taxon>Capnocytophaga</taxon>
    </lineage>
</organism>
<comment type="caution">
    <text evidence="1">The sequence shown here is derived from an EMBL/GenBank/DDBJ whole genome shotgun (WGS) entry which is preliminary data.</text>
</comment>
<evidence type="ECO:0000313" key="1">
    <source>
        <dbReference type="EMBL" id="MBM0651533.1"/>
    </source>
</evidence>
<dbReference type="SUPFAM" id="SSF49464">
    <property type="entry name" value="Carboxypeptidase regulatory domain-like"/>
    <property type="match status" value="1"/>
</dbReference>
<dbReference type="RefSeq" id="WP_203093698.1">
    <property type="nucleotide sequence ID" value="NZ_JAESPH010000006.1"/>
</dbReference>